<dbReference type="RefSeq" id="WP_354314509.1">
    <property type="nucleotide sequence ID" value="NZ_JBEPME010000007.1"/>
</dbReference>
<proteinExistence type="predicted"/>
<dbReference type="Proteomes" id="UP001549104">
    <property type="component" value="Unassembled WGS sequence"/>
</dbReference>
<keyword evidence="2" id="KW-1185">Reference proteome</keyword>
<gene>
    <name evidence="1" type="ORF">ABIC55_004006</name>
</gene>
<comment type="caution">
    <text evidence="1">The sequence shown here is derived from an EMBL/GenBank/DDBJ whole genome shotgun (WGS) entry which is preliminary data.</text>
</comment>
<protein>
    <submittedName>
        <fullName evidence="1">Transcriptional regulator with XRE-family HTH domain</fullName>
    </submittedName>
</protein>
<evidence type="ECO:0000313" key="2">
    <source>
        <dbReference type="Proteomes" id="UP001549104"/>
    </source>
</evidence>
<accession>A0ABV2KCT4</accession>
<evidence type="ECO:0000313" key="1">
    <source>
        <dbReference type="EMBL" id="MET3658887.1"/>
    </source>
</evidence>
<reference evidence="1 2" key="1">
    <citation type="submission" date="2024-06" db="EMBL/GenBank/DDBJ databases">
        <title>Sorghum-associated microbial communities from plants grown in Nebraska, USA.</title>
        <authorList>
            <person name="Schachtman D."/>
        </authorList>
    </citation>
    <scope>NUCLEOTIDE SEQUENCE [LARGE SCALE GENOMIC DNA]</scope>
    <source>
        <strain evidence="1 2">1288</strain>
    </source>
</reference>
<dbReference type="InterPro" id="IPR010982">
    <property type="entry name" value="Lambda_DNA-bd_dom_sf"/>
</dbReference>
<organism evidence="1 2">
    <name type="scientific">Sporosarcina psychrophila</name>
    <name type="common">Bacillus psychrophilus</name>
    <dbReference type="NCBI Taxonomy" id="1476"/>
    <lineage>
        <taxon>Bacteria</taxon>
        <taxon>Bacillati</taxon>
        <taxon>Bacillota</taxon>
        <taxon>Bacilli</taxon>
        <taxon>Bacillales</taxon>
        <taxon>Caryophanaceae</taxon>
        <taxon>Sporosarcina</taxon>
    </lineage>
</organism>
<sequence length="100" mass="11700">MSEVNQVENRKIQHIAEKVKFLRTSEEMNLKDLAAGLKMYRERIMNLEIGVESADLQDVIRYCDYFGLDYEGFLFDAFPEFKAAYVADSEKMMRAIGYKI</sequence>
<dbReference type="Gene3D" id="1.10.260.40">
    <property type="entry name" value="lambda repressor-like DNA-binding domains"/>
    <property type="match status" value="1"/>
</dbReference>
<dbReference type="EMBL" id="JBEPME010000007">
    <property type="protein sequence ID" value="MET3658887.1"/>
    <property type="molecule type" value="Genomic_DNA"/>
</dbReference>
<dbReference type="SUPFAM" id="SSF47413">
    <property type="entry name" value="lambda repressor-like DNA-binding domains"/>
    <property type="match status" value="1"/>
</dbReference>
<name>A0ABV2KCT4_SPOPS</name>